<gene>
    <name evidence="1" type="ORF">KU39_326</name>
</gene>
<dbReference type="Proteomes" id="UP000029558">
    <property type="component" value="Chromosome"/>
</dbReference>
<proteinExistence type="predicted"/>
<dbReference type="RefSeq" id="WP_017376551.1">
    <property type="nucleotide sequence ID" value="NZ_CP012508.1"/>
</dbReference>
<accession>A0A1L6TGM3</accession>
<dbReference type="OrthoDB" id="9991152at2"/>
<evidence type="ECO:0000313" key="1">
    <source>
        <dbReference type="EMBL" id="ALB21510.1"/>
    </source>
</evidence>
<sequence>MPLAYKDLYNTTLELFEFSVTNSRAHRFKKIATLINNLLLIDTKTILDQPNQTEHYIQQMLNELKKFAKQVDSYSGFRKLFKQEQAKEDIEFVLSDMLDGINRFYDLQGTSLQSELLKQFRSQLTTDENETSEAAACLLFDRLTTALAQVQSWDLEETASQVQ</sequence>
<organism evidence="1 2">
    <name type="scientific">Piscirickettsia salmonis</name>
    <dbReference type="NCBI Taxonomy" id="1238"/>
    <lineage>
        <taxon>Bacteria</taxon>
        <taxon>Pseudomonadati</taxon>
        <taxon>Pseudomonadota</taxon>
        <taxon>Gammaproteobacteria</taxon>
        <taxon>Thiotrichales</taxon>
        <taxon>Piscirickettsiaceae</taxon>
        <taxon>Piscirickettsia</taxon>
    </lineage>
</organism>
<reference evidence="1 2" key="1">
    <citation type="journal article" date="2014" name="Genome Announc.">
        <title>Comparative Genome Analysis of Two Isolates of the Fish Pathogen Piscirickettsia salmonis from Different Hosts Reveals Major Differences in Virulence-Associated Secretion Systems.</title>
        <authorList>
            <person name="Bohle H."/>
            <person name="Henriquez P."/>
            <person name="Grothusen H."/>
            <person name="Navas E."/>
            <person name="Sandoval A."/>
            <person name="Bustamante F."/>
            <person name="Bustos P."/>
            <person name="Mancilla M."/>
        </authorList>
    </citation>
    <scope>NUCLEOTIDE SEQUENCE [LARGE SCALE GENOMIC DNA]</scope>
    <source>
        <strain evidence="2">B1-32597</strain>
    </source>
</reference>
<name>A0A1L6TGM3_PISSA</name>
<dbReference type="AlphaFoldDB" id="A0A1L6TGM3"/>
<protein>
    <submittedName>
        <fullName evidence="1">ATP-dependent exoDNAse (Exonuclease V) beta subunit</fullName>
    </submittedName>
</protein>
<dbReference type="EMBL" id="CP012508">
    <property type="protein sequence ID" value="ALB21510.1"/>
    <property type="molecule type" value="Genomic_DNA"/>
</dbReference>
<evidence type="ECO:0000313" key="2">
    <source>
        <dbReference type="Proteomes" id="UP000029558"/>
    </source>
</evidence>